<comment type="caution">
    <text evidence="2">The sequence shown here is derived from an EMBL/GenBank/DDBJ whole genome shotgun (WGS) entry which is preliminary data.</text>
</comment>
<gene>
    <name evidence="2" type="ORF">chiPu_0032253</name>
</gene>
<feature type="region of interest" description="Disordered" evidence="1">
    <location>
        <begin position="61"/>
        <end position="90"/>
    </location>
</feature>
<accession>A0A401TZV3</accession>
<organism evidence="2 3">
    <name type="scientific">Chiloscyllium punctatum</name>
    <name type="common">Brownbanded bambooshark</name>
    <name type="synonym">Hemiscyllium punctatum</name>
    <dbReference type="NCBI Taxonomy" id="137246"/>
    <lineage>
        <taxon>Eukaryota</taxon>
        <taxon>Metazoa</taxon>
        <taxon>Chordata</taxon>
        <taxon>Craniata</taxon>
        <taxon>Vertebrata</taxon>
        <taxon>Chondrichthyes</taxon>
        <taxon>Elasmobranchii</taxon>
        <taxon>Galeomorphii</taxon>
        <taxon>Galeoidea</taxon>
        <taxon>Orectolobiformes</taxon>
        <taxon>Hemiscylliidae</taxon>
        <taxon>Chiloscyllium</taxon>
    </lineage>
</organism>
<dbReference type="EMBL" id="BEZZ01231633">
    <property type="protein sequence ID" value="GCC48168.1"/>
    <property type="molecule type" value="Genomic_DNA"/>
</dbReference>
<name>A0A401TZV3_CHIPU</name>
<keyword evidence="3" id="KW-1185">Reference proteome</keyword>
<sequence>MGWVTLARLKDGGARAQSVITAERTCPAARMSGLRVSGSGREACCEARGLRGSPRRIGELGPGLWGLHPPRRTPPRFSYFTKSSGRHERQ</sequence>
<dbReference type="Proteomes" id="UP000287033">
    <property type="component" value="Unassembled WGS sequence"/>
</dbReference>
<dbReference type="AlphaFoldDB" id="A0A401TZV3"/>
<proteinExistence type="predicted"/>
<evidence type="ECO:0000313" key="3">
    <source>
        <dbReference type="Proteomes" id="UP000287033"/>
    </source>
</evidence>
<reference evidence="2 3" key="1">
    <citation type="journal article" date="2018" name="Nat. Ecol. Evol.">
        <title>Shark genomes provide insights into elasmobranch evolution and the origin of vertebrates.</title>
        <authorList>
            <person name="Hara Y"/>
            <person name="Yamaguchi K"/>
            <person name="Onimaru K"/>
            <person name="Kadota M"/>
            <person name="Koyanagi M"/>
            <person name="Keeley SD"/>
            <person name="Tatsumi K"/>
            <person name="Tanaka K"/>
            <person name="Motone F"/>
            <person name="Kageyama Y"/>
            <person name="Nozu R"/>
            <person name="Adachi N"/>
            <person name="Nishimura O"/>
            <person name="Nakagawa R"/>
            <person name="Tanegashima C"/>
            <person name="Kiyatake I"/>
            <person name="Matsumoto R"/>
            <person name="Murakumo K"/>
            <person name="Nishida K"/>
            <person name="Terakita A"/>
            <person name="Kuratani S"/>
            <person name="Sato K"/>
            <person name="Hyodo S Kuraku.S."/>
        </authorList>
    </citation>
    <scope>NUCLEOTIDE SEQUENCE [LARGE SCALE GENOMIC DNA]</scope>
</reference>
<evidence type="ECO:0000313" key="2">
    <source>
        <dbReference type="EMBL" id="GCC48168.1"/>
    </source>
</evidence>
<evidence type="ECO:0000256" key="1">
    <source>
        <dbReference type="SAM" id="MobiDB-lite"/>
    </source>
</evidence>
<protein>
    <submittedName>
        <fullName evidence="2">Uncharacterized protein</fullName>
    </submittedName>
</protein>